<evidence type="ECO:0000256" key="7">
    <source>
        <dbReference type="ARBA" id="ARBA00022989"/>
    </source>
</evidence>
<feature type="transmembrane region" description="Helical" evidence="10">
    <location>
        <begin position="280"/>
        <end position="299"/>
    </location>
</feature>
<feature type="transmembrane region" description="Helical" evidence="10">
    <location>
        <begin position="137"/>
        <end position="159"/>
    </location>
</feature>
<dbReference type="OrthoDB" id="5368493at2"/>
<dbReference type="InterPro" id="IPR003663">
    <property type="entry name" value="Sugar/inositol_transpt"/>
</dbReference>
<keyword evidence="3 9" id="KW-0813">Transport</keyword>
<feature type="transmembrane region" description="Helical" evidence="10">
    <location>
        <begin position="165"/>
        <end position="186"/>
    </location>
</feature>
<dbReference type="PROSITE" id="PS00216">
    <property type="entry name" value="SUGAR_TRANSPORT_1"/>
    <property type="match status" value="1"/>
</dbReference>
<dbReference type="PANTHER" id="PTHR48020">
    <property type="entry name" value="PROTON MYO-INOSITOL COTRANSPORTER"/>
    <property type="match status" value="1"/>
</dbReference>
<dbReference type="FunFam" id="1.20.1250.20:FF:000218">
    <property type="entry name" value="facilitated trehalose transporter Tret1"/>
    <property type="match status" value="1"/>
</dbReference>
<evidence type="ECO:0000256" key="4">
    <source>
        <dbReference type="ARBA" id="ARBA00022475"/>
    </source>
</evidence>
<accession>A0A2Z4XXW9</accession>
<keyword evidence="7 10" id="KW-1133">Transmembrane helix</keyword>
<dbReference type="GO" id="GO:0022857">
    <property type="term" value="F:transmembrane transporter activity"/>
    <property type="evidence" value="ECO:0007669"/>
    <property type="project" value="InterPro"/>
</dbReference>
<dbReference type="Proteomes" id="UP000251120">
    <property type="component" value="Chromosome"/>
</dbReference>
<gene>
    <name evidence="12" type="ORF">CDH04_04665</name>
    <name evidence="13" type="ORF">FZC43_04670</name>
</gene>
<dbReference type="PROSITE" id="PS50850">
    <property type="entry name" value="MFS"/>
    <property type="match status" value="1"/>
</dbReference>
<dbReference type="PRINTS" id="PR00171">
    <property type="entry name" value="SUGRTRNSPORT"/>
</dbReference>
<evidence type="ECO:0000313" key="14">
    <source>
        <dbReference type="Proteomes" id="UP000251120"/>
    </source>
</evidence>
<dbReference type="PANTHER" id="PTHR48020:SF12">
    <property type="entry name" value="PROTON MYO-INOSITOL COTRANSPORTER"/>
    <property type="match status" value="1"/>
</dbReference>
<dbReference type="InterPro" id="IPR005828">
    <property type="entry name" value="MFS_sugar_transport-like"/>
</dbReference>
<feature type="transmembrane region" description="Helical" evidence="10">
    <location>
        <begin position="9"/>
        <end position="31"/>
    </location>
</feature>
<dbReference type="PROSITE" id="PS00217">
    <property type="entry name" value="SUGAR_TRANSPORT_2"/>
    <property type="match status" value="1"/>
</dbReference>
<feature type="transmembrane region" description="Helical" evidence="10">
    <location>
        <begin position="415"/>
        <end position="433"/>
    </location>
</feature>
<dbReference type="InterPro" id="IPR036259">
    <property type="entry name" value="MFS_trans_sf"/>
</dbReference>
<dbReference type="EMBL" id="CP021781">
    <property type="protein sequence ID" value="AXA33747.1"/>
    <property type="molecule type" value="Genomic_DNA"/>
</dbReference>
<dbReference type="InterPro" id="IPR005829">
    <property type="entry name" value="Sugar_transporter_CS"/>
</dbReference>
<protein>
    <submittedName>
        <fullName evidence="12 13">MFS transporter</fullName>
    </submittedName>
</protein>
<evidence type="ECO:0000256" key="9">
    <source>
        <dbReference type="RuleBase" id="RU003346"/>
    </source>
</evidence>
<evidence type="ECO:0000256" key="2">
    <source>
        <dbReference type="ARBA" id="ARBA00010992"/>
    </source>
</evidence>
<evidence type="ECO:0000256" key="6">
    <source>
        <dbReference type="ARBA" id="ARBA00022692"/>
    </source>
</evidence>
<feature type="transmembrane region" description="Helical" evidence="10">
    <location>
        <begin position="347"/>
        <end position="372"/>
    </location>
</feature>
<feature type="transmembrane region" description="Helical" evidence="10">
    <location>
        <begin position="393"/>
        <end position="409"/>
    </location>
</feature>
<keyword evidence="8 10" id="KW-0472">Membrane</keyword>
<evidence type="ECO:0000256" key="10">
    <source>
        <dbReference type="SAM" id="Phobius"/>
    </source>
</evidence>
<dbReference type="Gene3D" id="1.20.1250.20">
    <property type="entry name" value="MFS general substrate transporter like domains"/>
    <property type="match status" value="1"/>
</dbReference>
<evidence type="ECO:0000256" key="1">
    <source>
        <dbReference type="ARBA" id="ARBA00004651"/>
    </source>
</evidence>
<feature type="transmembrane region" description="Helical" evidence="10">
    <location>
        <begin position="311"/>
        <end position="335"/>
    </location>
</feature>
<evidence type="ECO:0000256" key="5">
    <source>
        <dbReference type="ARBA" id="ARBA00022597"/>
    </source>
</evidence>
<keyword evidence="6 10" id="KW-0812">Transmembrane</keyword>
<sequence>MKSGEMNFVVIRVALIAALAGLLFGMDIGYVNGSLHFIAETFNLDISQRGHVSSVLLIGAAAGALFSGFLSKKFGRRKVLLIAAAIFSVFTIVGIISPTYEIFILSRFVLGIAVGIASFIAPLYLSEIAPKKYRGALIALYQLMVTIGLFLVFLTNSALESTGSWRIMLTVLAVPSVVMFFGCLTLPRSPRWLVLVGEDEESKVVLKKIRTTDVEALKEFDEIKQTTHKGVSPFAMLRKPFFIKVLLLGMALQAFQQFTGMNAFMYYSTDIFKMAGFTNPATSTIVIGLLNMLTTFIAIKYVDRFGRKPILYFGLTLLILSCLVVGTIFKTHFVYDQAMVLSQTLQWVSLIFCLLFIFGFAIAMGPVIWILCSEIQPIEGRDLGITASTMSNWICNAIIGNFALTWLTFYPGSTFFGFAITCIVCIFFVKFFVPETKGVSLEEIENNLRNGKSLARIGR</sequence>
<feature type="transmembrane region" description="Helical" evidence="10">
    <location>
        <begin position="79"/>
        <end position="96"/>
    </location>
</feature>
<reference evidence="12 14" key="1">
    <citation type="submission" date="2017-06" db="EMBL/GenBank/DDBJ databases">
        <title>Complete genome of Francisella adeliensis.</title>
        <authorList>
            <person name="Vallesi A."/>
            <person name="Sjodin A."/>
        </authorList>
    </citation>
    <scope>NUCLEOTIDE SEQUENCE [LARGE SCALE GENOMIC DNA]</scope>
    <source>
        <strain evidence="12 14">FDC440</strain>
    </source>
</reference>
<dbReference type="InterPro" id="IPR050814">
    <property type="entry name" value="Myo-inositol_Transporter"/>
</dbReference>
<proteinExistence type="inferred from homology"/>
<dbReference type="NCBIfam" id="TIGR00879">
    <property type="entry name" value="SP"/>
    <property type="match status" value="1"/>
</dbReference>
<dbReference type="RefSeq" id="WP_112869921.1">
    <property type="nucleotide sequence ID" value="NZ_CP021781.1"/>
</dbReference>
<evidence type="ECO:0000313" key="12">
    <source>
        <dbReference type="EMBL" id="AXA33747.1"/>
    </source>
</evidence>
<dbReference type="CDD" id="cd17315">
    <property type="entry name" value="MFS_GLUT_like"/>
    <property type="match status" value="1"/>
</dbReference>
<dbReference type="Proteomes" id="UP000681131">
    <property type="component" value="Chromosome"/>
</dbReference>
<evidence type="ECO:0000256" key="3">
    <source>
        <dbReference type="ARBA" id="ARBA00022448"/>
    </source>
</evidence>
<dbReference type="Pfam" id="PF00083">
    <property type="entry name" value="Sugar_tr"/>
    <property type="match status" value="1"/>
</dbReference>
<evidence type="ECO:0000259" key="11">
    <source>
        <dbReference type="PROSITE" id="PS50850"/>
    </source>
</evidence>
<evidence type="ECO:0000313" key="13">
    <source>
        <dbReference type="EMBL" id="QIW11981.1"/>
    </source>
</evidence>
<dbReference type="SUPFAM" id="SSF103473">
    <property type="entry name" value="MFS general substrate transporter"/>
    <property type="match status" value="1"/>
</dbReference>
<keyword evidence="5" id="KW-0762">Sugar transport</keyword>
<feature type="transmembrane region" description="Helical" evidence="10">
    <location>
        <begin position="102"/>
        <end position="125"/>
    </location>
</feature>
<dbReference type="EMBL" id="CP043424">
    <property type="protein sequence ID" value="QIW11981.1"/>
    <property type="molecule type" value="Genomic_DNA"/>
</dbReference>
<keyword evidence="15" id="KW-1185">Reference proteome</keyword>
<comment type="similarity">
    <text evidence="2 9">Belongs to the major facilitator superfamily. Sugar transporter (TC 2.A.1.1) family.</text>
</comment>
<dbReference type="GO" id="GO:0005886">
    <property type="term" value="C:plasma membrane"/>
    <property type="evidence" value="ECO:0007669"/>
    <property type="project" value="UniProtKB-SubCell"/>
</dbReference>
<keyword evidence="4" id="KW-1003">Cell membrane</keyword>
<reference evidence="13 15" key="2">
    <citation type="submission" date="2019-08" db="EMBL/GenBank/DDBJ databases">
        <title>Complete genome sequences of Francisella adeliensis (FSC1325 and FSC1326).</title>
        <authorList>
            <person name="Ohrman C."/>
            <person name="Uneklint I."/>
            <person name="Vallesi A."/>
            <person name="Karlsson L."/>
            <person name="Sjodin A."/>
        </authorList>
    </citation>
    <scope>NUCLEOTIDE SEQUENCE [LARGE SCALE GENOMIC DNA]</scope>
    <source>
        <strain evidence="13 15">FSC1325</strain>
    </source>
</reference>
<dbReference type="AlphaFoldDB" id="A0A2Z4XXW9"/>
<comment type="subcellular location">
    <subcellularLocation>
        <location evidence="1">Cell membrane</location>
        <topology evidence="1">Multi-pass membrane protein</topology>
    </subcellularLocation>
</comment>
<feature type="domain" description="Major facilitator superfamily (MFS) profile" evidence="11">
    <location>
        <begin position="13"/>
        <end position="437"/>
    </location>
</feature>
<feature type="transmembrane region" description="Helical" evidence="10">
    <location>
        <begin position="245"/>
        <end position="268"/>
    </location>
</feature>
<feature type="transmembrane region" description="Helical" evidence="10">
    <location>
        <begin position="51"/>
        <end position="70"/>
    </location>
</feature>
<dbReference type="InterPro" id="IPR020846">
    <property type="entry name" value="MFS_dom"/>
</dbReference>
<evidence type="ECO:0000256" key="8">
    <source>
        <dbReference type="ARBA" id="ARBA00023136"/>
    </source>
</evidence>
<evidence type="ECO:0000313" key="15">
    <source>
        <dbReference type="Proteomes" id="UP000681131"/>
    </source>
</evidence>
<dbReference type="KEGG" id="fad:CDH04_04665"/>
<name>A0A2Z4XXW9_9GAMM</name>
<organism evidence="12 14">
    <name type="scientific">Francisella adeliensis</name>
    <dbReference type="NCBI Taxonomy" id="2007306"/>
    <lineage>
        <taxon>Bacteria</taxon>
        <taxon>Pseudomonadati</taxon>
        <taxon>Pseudomonadota</taxon>
        <taxon>Gammaproteobacteria</taxon>
        <taxon>Thiotrichales</taxon>
        <taxon>Francisellaceae</taxon>
        <taxon>Francisella</taxon>
    </lineage>
</organism>